<feature type="domain" description="Helix-turn-helix" evidence="1">
    <location>
        <begin position="8"/>
        <end position="54"/>
    </location>
</feature>
<evidence type="ECO:0000313" key="3">
    <source>
        <dbReference type="Proteomes" id="UP001275440"/>
    </source>
</evidence>
<proteinExistence type="predicted"/>
<sequence>MTSSQIAFDVEHAAEAVCVSTDTIRREIRAGRLASRRSGKKILIGADELKEWFDALPSER</sequence>
<evidence type="ECO:0000259" key="1">
    <source>
        <dbReference type="Pfam" id="PF12728"/>
    </source>
</evidence>
<protein>
    <submittedName>
        <fullName evidence="2">Helix-turn-helix domain-containing protein</fullName>
    </submittedName>
</protein>
<dbReference type="EMBL" id="WBMO01000005">
    <property type="protein sequence ID" value="MDV2478577.1"/>
    <property type="molecule type" value="Genomic_DNA"/>
</dbReference>
<dbReference type="InterPro" id="IPR010093">
    <property type="entry name" value="SinI_DNA-bd"/>
</dbReference>
<dbReference type="InterPro" id="IPR041657">
    <property type="entry name" value="HTH_17"/>
</dbReference>
<keyword evidence="3" id="KW-1185">Reference proteome</keyword>
<dbReference type="Proteomes" id="UP001275440">
    <property type="component" value="Unassembled WGS sequence"/>
</dbReference>
<dbReference type="NCBIfam" id="TIGR01764">
    <property type="entry name" value="excise"/>
    <property type="match status" value="1"/>
</dbReference>
<reference evidence="2 3" key="1">
    <citation type="submission" date="2019-10" db="EMBL/GenBank/DDBJ databases">
        <title>Draft Genome Assembly of Rhodococcus zopfii DSM44189.</title>
        <authorList>
            <person name="Sutton J.M."/>
            <person name="Akob D.M."/>
            <person name="Bushman T.J."/>
        </authorList>
    </citation>
    <scope>NUCLEOTIDE SEQUENCE [LARGE SCALE GENOMIC DNA]</scope>
    <source>
        <strain evidence="2 3">DSM 44189</strain>
    </source>
</reference>
<dbReference type="Pfam" id="PF12728">
    <property type="entry name" value="HTH_17"/>
    <property type="match status" value="1"/>
</dbReference>
<organism evidence="2 3">
    <name type="scientific">Rhodococcus zopfii</name>
    <dbReference type="NCBI Taxonomy" id="43772"/>
    <lineage>
        <taxon>Bacteria</taxon>
        <taxon>Bacillati</taxon>
        <taxon>Actinomycetota</taxon>
        <taxon>Actinomycetes</taxon>
        <taxon>Mycobacteriales</taxon>
        <taxon>Nocardiaceae</taxon>
        <taxon>Rhodococcus</taxon>
    </lineage>
</organism>
<name>A0ABU3WX39_9NOCA</name>
<accession>A0ABU3WX39</accession>
<comment type="caution">
    <text evidence="2">The sequence shown here is derived from an EMBL/GenBank/DDBJ whole genome shotgun (WGS) entry which is preliminary data.</text>
</comment>
<gene>
    <name evidence="2" type="ORF">F8M49_29905</name>
</gene>
<evidence type="ECO:0000313" key="2">
    <source>
        <dbReference type="EMBL" id="MDV2478577.1"/>
    </source>
</evidence>